<keyword evidence="8" id="KW-0012">Acyltransferase</keyword>
<keyword evidence="8" id="KW-0436">Ligase</keyword>
<dbReference type="InterPro" id="IPR000569">
    <property type="entry name" value="HECT_dom"/>
</dbReference>
<dbReference type="SMART" id="SM00119">
    <property type="entry name" value="HECTc"/>
    <property type="match status" value="1"/>
</dbReference>
<keyword evidence="9" id="KW-1185">Reference proteome</keyword>
<dbReference type="PANTHER" id="PTHR45700:SF2">
    <property type="entry name" value="UBIQUITIN-PROTEIN LIGASE E3C"/>
    <property type="match status" value="1"/>
</dbReference>
<dbReference type="GO" id="GO:0016874">
    <property type="term" value="F:ligase activity"/>
    <property type="evidence" value="ECO:0007669"/>
    <property type="project" value="UniProtKB-KW"/>
</dbReference>
<dbReference type="Pfam" id="PF00632">
    <property type="entry name" value="HECT"/>
    <property type="match status" value="1"/>
</dbReference>
<organism evidence="8 9">
    <name type="scientific">Podospora bellae-mahoneyi</name>
    <dbReference type="NCBI Taxonomy" id="2093777"/>
    <lineage>
        <taxon>Eukaryota</taxon>
        <taxon>Fungi</taxon>
        <taxon>Dikarya</taxon>
        <taxon>Ascomycota</taxon>
        <taxon>Pezizomycotina</taxon>
        <taxon>Sordariomycetes</taxon>
        <taxon>Sordariomycetidae</taxon>
        <taxon>Sordariales</taxon>
        <taxon>Podosporaceae</taxon>
        <taxon>Podospora</taxon>
    </lineage>
</organism>
<name>A0ABR0FH90_9PEZI</name>
<keyword evidence="4 5" id="KW-0833">Ubl conjugation pathway</keyword>
<evidence type="ECO:0000256" key="1">
    <source>
        <dbReference type="ARBA" id="ARBA00000885"/>
    </source>
</evidence>
<evidence type="ECO:0000259" key="7">
    <source>
        <dbReference type="PROSITE" id="PS50237"/>
    </source>
</evidence>
<feature type="region of interest" description="Disordered" evidence="6">
    <location>
        <begin position="1"/>
        <end position="37"/>
    </location>
</feature>
<dbReference type="PROSITE" id="PS50096">
    <property type="entry name" value="IQ"/>
    <property type="match status" value="1"/>
</dbReference>
<dbReference type="EMBL" id="JAFFGZ010000006">
    <property type="protein sequence ID" value="KAK4643321.1"/>
    <property type="molecule type" value="Genomic_DNA"/>
</dbReference>
<accession>A0ABR0FH90</accession>
<dbReference type="RefSeq" id="XP_062732297.1">
    <property type="nucleotide sequence ID" value="XM_062879197.1"/>
</dbReference>
<evidence type="ECO:0000313" key="8">
    <source>
        <dbReference type="EMBL" id="KAK4643321.1"/>
    </source>
</evidence>
<evidence type="ECO:0000256" key="6">
    <source>
        <dbReference type="SAM" id="MobiDB-lite"/>
    </source>
</evidence>
<dbReference type="CDD" id="cd00078">
    <property type="entry name" value="HECTc"/>
    <property type="match status" value="1"/>
</dbReference>
<evidence type="ECO:0000256" key="2">
    <source>
        <dbReference type="ARBA" id="ARBA00012485"/>
    </source>
</evidence>
<sequence>MFSTFTGQSTGRRRNVNLSGNTAHNPWAAPATLGASTTVSRAAAEREKRQREKEKLRAAERIQRVWRGSQIRQHLRAQDRAAIDDLYHHNQNDLERRSAKALPLLLRSFQSKNHNDRRRMVWLCRDLCNSSLHLFRSQGAEGFQLDRLVRKLTGALQKELNLGPDIHVVLSVLLEVMDLRPQAIGHVLDQYYRVMANYCNLASSLQQPFTLLSQAVTKPLSVGTFPEAFLSKAYHAFAFDFLATPDLNIFENNLNLFCADIDLDRLSDTLASEKFEATQLDVPRARLLWLLAHLIALQEAKQQQNVHASYLGVLCSLLSVLSDQIQLAAEPVADAGLDSEDDVAQGTLPAYVSGKLALLTTSRAITGLLETSAPFSLGHESSSLGDASPYAGYVLTLLSCFPNAGEEIRMRLFYSNVPTRTGRVPALEYLWQVMKRTAVFRSIASESEAALGILKSAPQTSNRHGENDSWHQQWRTILLFLELYVFVLKVTDDADFFAILEGDKPGNGTAGEDLPRTRSSGLDMESVKKLTLFLKHLGFVLYYNMAELLASWASSRNLRGLSRPSMFVVTAGVGLDKVRGLVLAAMRGLYERDSRRPFLPKDHWLMTEKFDMAGFKEAVVVEAERQRALGHAEGEEDEGMGEEEEHEPEERDWRHGPHRTVGRQALLEARQKLAAREQARAKVAPKLEVLKNLPFVVPFDQRVMIFRQFITLDKLRRRSGHADPDSWRMMMLEADPTRNLLARHQALIRRGSLFRDAQGSLYPLEEAIKEPVQITFLDQWGMQEAGIDGGGVTKEFLTSVIAEMLSDTSLFVANSKNAYYPNPLIVEQWLALARKRGLSESETRTKLLRQYEFAGRLIGKCMYEGILINVVFAGFFLLKWTTADTKQASLNDLRELDEELYRGLLFLKNNEDQVDDMGLNFSLDVDISTPEDKQPNIVSRPLCPNGNNIPVTKGNRLKYIVQLAKYKLALQPFAQTQAFLKGLKMVIEPGWLSMFNQNELQRLVGGDSGAIDVDDLRRNTVYSGPYQIGDDGQEHETVKLFWEVMEEFGDEERREVLQYVTSTPRAPLLGFSQLFPRFTIGYGGQDEDRLPSASTCINLLKLPRYSRKGVLREKLLYAVKSGAGFDLS</sequence>
<evidence type="ECO:0000256" key="4">
    <source>
        <dbReference type="ARBA" id="ARBA00022786"/>
    </source>
</evidence>
<proteinExistence type="predicted"/>
<feature type="compositionally biased region" description="Polar residues" evidence="6">
    <location>
        <begin position="1"/>
        <end position="24"/>
    </location>
</feature>
<dbReference type="SUPFAM" id="SSF56204">
    <property type="entry name" value="Hect, E3 ligase catalytic domain"/>
    <property type="match status" value="1"/>
</dbReference>
<dbReference type="GO" id="GO:0061630">
    <property type="term" value="F:ubiquitin protein ligase activity"/>
    <property type="evidence" value="ECO:0007669"/>
    <property type="project" value="UniProtKB-EC"/>
</dbReference>
<dbReference type="Gene3D" id="3.90.1750.10">
    <property type="entry name" value="Hect, E3 ligase catalytic domains"/>
    <property type="match status" value="1"/>
</dbReference>
<protein>
    <recommendedName>
        <fullName evidence="2">HECT-type E3 ubiquitin transferase</fullName>
        <ecNumber evidence="2">2.3.2.26</ecNumber>
    </recommendedName>
</protein>
<evidence type="ECO:0000256" key="5">
    <source>
        <dbReference type="PROSITE-ProRule" id="PRU00104"/>
    </source>
</evidence>
<dbReference type="PROSITE" id="PS50237">
    <property type="entry name" value="HECT"/>
    <property type="match status" value="1"/>
</dbReference>
<dbReference type="InterPro" id="IPR044611">
    <property type="entry name" value="E3A/B/C-like"/>
</dbReference>
<comment type="caution">
    <text evidence="8">The sequence shown here is derived from an EMBL/GenBank/DDBJ whole genome shotgun (WGS) entry which is preliminary data.</text>
</comment>
<dbReference type="Gene3D" id="3.30.2160.10">
    <property type="entry name" value="Hect, E3 ligase catalytic domain"/>
    <property type="match status" value="1"/>
</dbReference>
<feature type="region of interest" description="Disordered" evidence="6">
    <location>
        <begin position="630"/>
        <end position="657"/>
    </location>
</feature>
<dbReference type="EC" id="2.3.2.26" evidence="2"/>
<dbReference type="GeneID" id="87898679"/>
<comment type="catalytic activity">
    <reaction evidence="1">
        <text>S-ubiquitinyl-[E2 ubiquitin-conjugating enzyme]-L-cysteine + [acceptor protein]-L-lysine = [E2 ubiquitin-conjugating enzyme]-L-cysteine + N(6)-ubiquitinyl-[acceptor protein]-L-lysine.</text>
        <dbReference type="EC" id="2.3.2.26"/>
    </reaction>
</comment>
<evidence type="ECO:0000256" key="3">
    <source>
        <dbReference type="ARBA" id="ARBA00022679"/>
    </source>
</evidence>
<dbReference type="Gene3D" id="3.30.2410.10">
    <property type="entry name" value="Hect, E3 ligase catalytic domain"/>
    <property type="match status" value="1"/>
</dbReference>
<keyword evidence="3 8" id="KW-0808">Transferase</keyword>
<dbReference type="Proteomes" id="UP001322138">
    <property type="component" value="Unassembled WGS sequence"/>
</dbReference>
<evidence type="ECO:0000313" key="9">
    <source>
        <dbReference type="Proteomes" id="UP001322138"/>
    </source>
</evidence>
<gene>
    <name evidence="8" type="primary">HUL5</name>
    <name evidence="8" type="ORF">QC761_409230</name>
</gene>
<feature type="compositionally biased region" description="Acidic residues" evidence="6">
    <location>
        <begin position="634"/>
        <end position="647"/>
    </location>
</feature>
<feature type="domain" description="HECT" evidence="7">
    <location>
        <begin position="764"/>
        <end position="1128"/>
    </location>
</feature>
<dbReference type="InterPro" id="IPR035983">
    <property type="entry name" value="Hect_E3_ubiquitin_ligase"/>
</dbReference>
<reference evidence="8 9" key="1">
    <citation type="journal article" date="2023" name="bioRxiv">
        <title>High-quality genome assemblies of four members of thePodospora anserinaspecies complex.</title>
        <authorList>
            <person name="Ament-Velasquez S.L."/>
            <person name="Vogan A.A."/>
            <person name="Wallerman O."/>
            <person name="Hartmann F."/>
            <person name="Gautier V."/>
            <person name="Silar P."/>
            <person name="Giraud T."/>
            <person name="Johannesson H."/>
        </authorList>
    </citation>
    <scope>NUCLEOTIDE SEQUENCE [LARGE SCALE GENOMIC DNA]</scope>
    <source>
        <strain evidence="8 9">CBS 112042</strain>
    </source>
</reference>
<dbReference type="PANTHER" id="PTHR45700">
    <property type="entry name" value="UBIQUITIN-PROTEIN LIGASE E3C"/>
    <property type="match status" value="1"/>
</dbReference>
<feature type="active site" description="Glycyl thioester intermediate" evidence="5">
    <location>
        <position position="1096"/>
    </location>
</feature>